<dbReference type="AlphaFoldDB" id="A0A6A5XLX3"/>
<evidence type="ECO:0008006" key="3">
    <source>
        <dbReference type="Google" id="ProtNLM"/>
    </source>
</evidence>
<name>A0A6A5XLX3_9PLEO</name>
<evidence type="ECO:0000313" key="1">
    <source>
        <dbReference type="EMBL" id="KAF2013827.1"/>
    </source>
</evidence>
<reference evidence="1" key="1">
    <citation type="journal article" date="2020" name="Stud. Mycol.">
        <title>101 Dothideomycetes genomes: a test case for predicting lifestyles and emergence of pathogens.</title>
        <authorList>
            <person name="Haridas S."/>
            <person name="Albert R."/>
            <person name="Binder M."/>
            <person name="Bloem J."/>
            <person name="Labutti K."/>
            <person name="Salamov A."/>
            <person name="Andreopoulos B."/>
            <person name="Baker S."/>
            <person name="Barry K."/>
            <person name="Bills G."/>
            <person name="Bluhm B."/>
            <person name="Cannon C."/>
            <person name="Castanera R."/>
            <person name="Culley D."/>
            <person name="Daum C."/>
            <person name="Ezra D."/>
            <person name="Gonzalez J."/>
            <person name="Henrissat B."/>
            <person name="Kuo A."/>
            <person name="Liang C."/>
            <person name="Lipzen A."/>
            <person name="Lutzoni F."/>
            <person name="Magnuson J."/>
            <person name="Mondo S."/>
            <person name="Nolan M."/>
            <person name="Ohm R."/>
            <person name="Pangilinan J."/>
            <person name="Park H.-J."/>
            <person name="Ramirez L."/>
            <person name="Alfaro M."/>
            <person name="Sun H."/>
            <person name="Tritt A."/>
            <person name="Yoshinaga Y."/>
            <person name="Zwiers L.-H."/>
            <person name="Turgeon B."/>
            <person name="Goodwin S."/>
            <person name="Spatafora J."/>
            <person name="Crous P."/>
            <person name="Grigoriev I."/>
        </authorList>
    </citation>
    <scope>NUCLEOTIDE SEQUENCE</scope>
    <source>
        <strain evidence="1">CBS 175.79</strain>
    </source>
</reference>
<organism evidence="1 2">
    <name type="scientific">Aaosphaeria arxii CBS 175.79</name>
    <dbReference type="NCBI Taxonomy" id="1450172"/>
    <lineage>
        <taxon>Eukaryota</taxon>
        <taxon>Fungi</taxon>
        <taxon>Dikarya</taxon>
        <taxon>Ascomycota</taxon>
        <taxon>Pezizomycotina</taxon>
        <taxon>Dothideomycetes</taxon>
        <taxon>Pleosporomycetidae</taxon>
        <taxon>Pleosporales</taxon>
        <taxon>Pleosporales incertae sedis</taxon>
        <taxon>Aaosphaeria</taxon>
    </lineage>
</organism>
<sequence length="242" mass="26858">MSSASGSPPQLSGPGILQTFVSIPQSSQLAEDTLLQFLDNVYTPALIETGVVESVRRYKAANPAYDKQHMIVYNVPDLAPLLAGKLQKVPRTSETFPTNGPVEDFVEFESRIFSLAQVYQTVEHPEDATTTIIYAAMETQPGGEADLEAWYQEEHNQQMSEQPGWKRTVRYSLLTQYRPDGKDAQRMSFLAIHEFGEGHKLGQDVAPLDPITDWTKKCMSEAKAIDAAIYEKVKVFGKVAGS</sequence>
<dbReference type="OrthoDB" id="2851338at2759"/>
<dbReference type="EMBL" id="ML978071">
    <property type="protein sequence ID" value="KAF2013827.1"/>
    <property type="molecule type" value="Genomic_DNA"/>
</dbReference>
<proteinExistence type="predicted"/>
<evidence type="ECO:0000313" key="2">
    <source>
        <dbReference type="Proteomes" id="UP000799778"/>
    </source>
</evidence>
<dbReference type="GeneID" id="54286001"/>
<dbReference type="RefSeq" id="XP_033382166.1">
    <property type="nucleotide sequence ID" value="XM_033528604.1"/>
</dbReference>
<protein>
    <recommendedName>
        <fullName evidence="3">EthD domain-containing protein</fullName>
    </recommendedName>
</protein>
<dbReference type="Proteomes" id="UP000799778">
    <property type="component" value="Unassembled WGS sequence"/>
</dbReference>
<accession>A0A6A5XLX3</accession>
<gene>
    <name evidence="1" type="ORF">BU24DRAFT_424860</name>
</gene>
<keyword evidence="2" id="KW-1185">Reference proteome</keyword>